<dbReference type="AlphaFoldDB" id="A0A5B8IPL2"/>
<name>A0A5B8IPL2_9RHOB</name>
<sequence>MPYALICLDKEGAIEVRKNNREAHLAYIQDTGVVAQAGPFLGDDGIMIGSLVILDVDDRAAAEHWAAGDPYAIAGLFQRVEIFAWKKVVG</sequence>
<dbReference type="KEGG" id="lit:FPZ52_00530"/>
<dbReference type="InterPro" id="IPR011008">
    <property type="entry name" value="Dimeric_a/b-barrel"/>
</dbReference>
<proteinExistence type="inferred from homology"/>
<evidence type="ECO:0000313" key="3">
    <source>
        <dbReference type="EMBL" id="QDY68252.1"/>
    </source>
</evidence>
<dbReference type="InterPro" id="IPR051807">
    <property type="entry name" value="Sec-metab_biosynth-assoc"/>
</dbReference>
<dbReference type="EMBL" id="CP042261">
    <property type="protein sequence ID" value="QDY68252.1"/>
    <property type="molecule type" value="Genomic_DNA"/>
</dbReference>
<dbReference type="InterPro" id="IPR005545">
    <property type="entry name" value="YCII"/>
</dbReference>
<reference evidence="3 4" key="1">
    <citation type="submission" date="2019-07" db="EMBL/GenBank/DDBJ databases">
        <title>Litoreibacter alkalisoli sp. nov., isolated from saline-alkaline soil.</title>
        <authorList>
            <person name="Wang S."/>
            <person name="Xu L."/>
            <person name="Xing Y.-T."/>
            <person name="Sun J.-Q."/>
        </authorList>
    </citation>
    <scope>NUCLEOTIDE SEQUENCE [LARGE SCALE GENOMIC DNA]</scope>
    <source>
        <strain evidence="3 4">LN3S51</strain>
    </source>
</reference>
<dbReference type="RefSeq" id="WP_146362697.1">
    <property type="nucleotide sequence ID" value="NZ_CP042261.1"/>
</dbReference>
<keyword evidence="4" id="KW-1185">Reference proteome</keyword>
<feature type="domain" description="YCII-related" evidence="2">
    <location>
        <begin position="1"/>
        <end position="86"/>
    </location>
</feature>
<evidence type="ECO:0000259" key="2">
    <source>
        <dbReference type="Pfam" id="PF03795"/>
    </source>
</evidence>
<dbReference type="Proteomes" id="UP000318483">
    <property type="component" value="Chromosome"/>
</dbReference>
<protein>
    <submittedName>
        <fullName evidence="3">YciI family protein</fullName>
    </submittedName>
</protein>
<dbReference type="PANTHER" id="PTHR33606">
    <property type="entry name" value="PROTEIN YCII"/>
    <property type="match status" value="1"/>
</dbReference>
<comment type="similarity">
    <text evidence="1">Belongs to the YciI family.</text>
</comment>
<evidence type="ECO:0000313" key="4">
    <source>
        <dbReference type="Proteomes" id="UP000318483"/>
    </source>
</evidence>
<accession>A0A5B8IPL2</accession>
<dbReference type="PANTHER" id="PTHR33606:SF3">
    <property type="entry name" value="PROTEIN YCII"/>
    <property type="match status" value="1"/>
</dbReference>
<organism evidence="3 4">
    <name type="scientific">Qingshengfaniella alkalisoli</name>
    <dbReference type="NCBI Taxonomy" id="2599296"/>
    <lineage>
        <taxon>Bacteria</taxon>
        <taxon>Pseudomonadati</taxon>
        <taxon>Pseudomonadota</taxon>
        <taxon>Alphaproteobacteria</taxon>
        <taxon>Rhodobacterales</taxon>
        <taxon>Paracoccaceae</taxon>
        <taxon>Qingshengfaniella</taxon>
    </lineage>
</organism>
<gene>
    <name evidence="3" type="ORF">FPZ52_00530</name>
</gene>
<dbReference type="SUPFAM" id="SSF54909">
    <property type="entry name" value="Dimeric alpha+beta barrel"/>
    <property type="match status" value="1"/>
</dbReference>
<dbReference type="Pfam" id="PF03795">
    <property type="entry name" value="YCII"/>
    <property type="match status" value="1"/>
</dbReference>
<dbReference type="OrthoDB" id="2293521at2"/>
<evidence type="ECO:0000256" key="1">
    <source>
        <dbReference type="ARBA" id="ARBA00007689"/>
    </source>
</evidence>
<dbReference type="Gene3D" id="3.30.70.1060">
    <property type="entry name" value="Dimeric alpha+beta barrel"/>
    <property type="match status" value="1"/>
</dbReference>